<dbReference type="PANTHER" id="PTHR11261:SF3">
    <property type="entry name" value="RETINOL-BINDING PROTEIN 3"/>
    <property type="match status" value="1"/>
</dbReference>
<dbReference type="EMBL" id="WHLY01000004">
    <property type="protein sequence ID" value="MPR37230.1"/>
    <property type="molecule type" value="Genomic_DNA"/>
</dbReference>
<dbReference type="RefSeq" id="WP_152766555.1">
    <property type="nucleotide sequence ID" value="NZ_WHLY01000004.1"/>
</dbReference>
<dbReference type="CDD" id="cd07563">
    <property type="entry name" value="Peptidase_S41_IRBP"/>
    <property type="match status" value="1"/>
</dbReference>
<dbReference type="Pfam" id="PF14684">
    <property type="entry name" value="Tricorn_C1"/>
    <property type="match status" value="1"/>
</dbReference>
<feature type="signal peptide" evidence="1">
    <location>
        <begin position="1"/>
        <end position="23"/>
    </location>
</feature>
<dbReference type="SUPFAM" id="SSF52096">
    <property type="entry name" value="ClpP/crotonase"/>
    <property type="match status" value="1"/>
</dbReference>
<keyword evidence="1" id="KW-0732">Signal</keyword>
<dbReference type="InterPro" id="IPR029045">
    <property type="entry name" value="ClpP/crotonase-like_dom_sf"/>
</dbReference>
<dbReference type="PANTHER" id="PTHR11261">
    <property type="entry name" value="INTERPHOTORECEPTOR RETINOID-BINDING PROTEIN"/>
    <property type="match status" value="1"/>
</dbReference>
<dbReference type="Proteomes" id="UP000479293">
    <property type="component" value="Unassembled WGS sequence"/>
</dbReference>
<dbReference type="Gene3D" id="3.30.750.44">
    <property type="match status" value="1"/>
</dbReference>
<organism evidence="3 4">
    <name type="scientific">Salmonirosea aquatica</name>
    <dbReference type="NCBI Taxonomy" id="2654236"/>
    <lineage>
        <taxon>Bacteria</taxon>
        <taxon>Pseudomonadati</taxon>
        <taxon>Bacteroidota</taxon>
        <taxon>Cytophagia</taxon>
        <taxon>Cytophagales</taxon>
        <taxon>Spirosomataceae</taxon>
        <taxon>Salmonirosea</taxon>
    </lineage>
</organism>
<dbReference type="InterPro" id="IPR028204">
    <property type="entry name" value="Tricorn_C1"/>
</dbReference>
<dbReference type="PROSITE" id="PS51257">
    <property type="entry name" value="PROKAR_LIPOPROTEIN"/>
    <property type="match status" value="1"/>
</dbReference>
<evidence type="ECO:0000259" key="2">
    <source>
        <dbReference type="SMART" id="SM00245"/>
    </source>
</evidence>
<dbReference type="Gene3D" id="3.90.226.10">
    <property type="entry name" value="2-enoyl-CoA Hydratase, Chain A, domain 1"/>
    <property type="match status" value="1"/>
</dbReference>
<proteinExistence type="predicted"/>
<dbReference type="Pfam" id="PF03572">
    <property type="entry name" value="Peptidase_S41"/>
    <property type="match status" value="1"/>
</dbReference>
<evidence type="ECO:0000313" key="3">
    <source>
        <dbReference type="EMBL" id="MPR37230.1"/>
    </source>
</evidence>
<dbReference type="GO" id="GO:0008236">
    <property type="term" value="F:serine-type peptidase activity"/>
    <property type="evidence" value="ECO:0007669"/>
    <property type="project" value="InterPro"/>
</dbReference>
<name>A0A7C9FG24_9BACT</name>
<dbReference type="SMART" id="SM00245">
    <property type="entry name" value="TSPc"/>
    <property type="match status" value="1"/>
</dbReference>
<protein>
    <submittedName>
        <fullName evidence="3">Peptidase S41</fullName>
    </submittedName>
</protein>
<gene>
    <name evidence="3" type="ORF">GBK04_28825</name>
</gene>
<sequence>MKKQITVLATILMGVLISFTSCQEMMVAPEVDNSNENNFRQMWQKFDSHYGLFLVKNIDWNKVYTSHLPMAQAARTDAELFSVLSSTVHVLDDKHINIYTNSPELTDYNSGENGHIPAQEDFDFKVVREKYLTEYHAETDDFGYGKLTSDIGYIHIKSFQGEFSFYEKNMVKAIDALASTKGIVFDIRDHKGGSDQVSKYIAGRFSSSKKLFMTSRKRNGPGHDQFDTAVNWYVEPTGKSQYTKPVILLTTSTTISAGETFTFAMLENANVTHIGTKTAGAFTDVIAHQLPNGWIITVGVGDYRGSDGKSYEGIGITPKISSENKKVDVINGVDKTLELARQRLE</sequence>
<dbReference type="AlphaFoldDB" id="A0A7C9FG24"/>
<feature type="chain" id="PRO_5028932916" evidence="1">
    <location>
        <begin position="24"/>
        <end position="345"/>
    </location>
</feature>
<evidence type="ECO:0000313" key="4">
    <source>
        <dbReference type="Proteomes" id="UP000479293"/>
    </source>
</evidence>
<comment type="caution">
    <text evidence="3">The sequence shown here is derived from an EMBL/GenBank/DDBJ whole genome shotgun (WGS) entry which is preliminary data.</text>
</comment>
<keyword evidence="4" id="KW-1185">Reference proteome</keyword>
<feature type="domain" description="Tail specific protease" evidence="2">
    <location>
        <begin position="119"/>
        <end position="323"/>
    </location>
</feature>
<accession>A0A7C9FG24</accession>
<evidence type="ECO:0000256" key="1">
    <source>
        <dbReference type="SAM" id="SignalP"/>
    </source>
</evidence>
<dbReference type="GO" id="GO:0006508">
    <property type="term" value="P:proteolysis"/>
    <property type="evidence" value="ECO:0007669"/>
    <property type="project" value="InterPro"/>
</dbReference>
<dbReference type="InterPro" id="IPR005151">
    <property type="entry name" value="Tail-specific_protease"/>
</dbReference>
<reference evidence="3 4" key="1">
    <citation type="submission" date="2019-10" db="EMBL/GenBank/DDBJ databases">
        <title>Draft Genome Sequence of Cytophagaceae sp. SJW1-29.</title>
        <authorList>
            <person name="Choi A."/>
        </authorList>
    </citation>
    <scope>NUCLEOTIDE SEQUENCE [LARGE SCALE GENOMIC DNA]</scope>
    <source>
        <strain evidence="3 4">SJW1-29</strain>
    </source>
</reference>